<dbReference type="Proteomes" id="UP000257067">
    <property type="component" value="Unassembled WGS sequence"/>
</dbReference>
<organism evidence="1 2">
    <name type="scientific">Helicobacter cholecystus</name>
    <dbReference type="NCBI Taxonomy" id="45498"/>
    <lineage>
        <taxon>Bacteria</taxon>
        <taxon>Pseudomonadati</taxon>
        <taxon>Campylobacterota</taxon>
        <taxon>Epsilonproteobacteria</taxon>
        <taxon>Campylobacterales</taxon>
        <taxon>Helicobacteraceae</taxon>
        <taxon>Helicobacter</taxon>
    </lineage>
</organism>
<accession>A0A3D8IWG8</accession>
<dbReference type="OrthoDB" id="5373157at2"/>
<dbReference type="AlphaFoldDB" id="A0A3D8IWG8"/>
<comment type="caution">
    <text evidence="1">The sequence shown here is derived from an EMBL/GenBank/DDBJ whole genome shotgun (WGS) entry which is preliminary data.</text>
</comment>
<name>A0A3D8IWG8_9HELI</name>
<dbReference type="RefSeq" id="WP_104724334.1">
    <property type="nucleotide sequence ID" value="NZ_FZNE01000003.1"/>
</dbReference>
<evidence type="ECO:0000313" key="1">
    <source>
        <dbReference type="EMBL" id="RDU69639.1"/>
    </source>
</evidence>
<sequence>MKSSHTIISLIKEKSQFQKIGVFDEINKLISSLPIQIRKYIAFGFQRGENLYFALKNPVIIQEYNTYHSSHILHTLYAMKEFFPKISKTKKIIFYYPKALKENTQGKYFKARKNYAIYSEKIEIIYIQSFPEQAKGEFLNQATHPKLYKLFEQIRKAILQKCQSSKL</sequence>
<protein>
    <submittedName>
        <fullName evidence="1">Uncharacterized protein</fullName>
    </submittedName>
</protein>
<dbReference type="EMBL" id="NXLU01000002">
    <property type="protein sequence ID" value="RDU69639.1"/>
    <property type="molecule type" value="Genomic_DNA"/>
</dbReference>
<gene>
    <name evidence="1" type="ORF">CQA62_03045</name>
</gene>
<evidence type="ECO:0000313" key="2">
    <source>
        <dbReference type="Proteomes" id="UP000257067"/>
    </source>
</evidence>
<keyword evidence="2" id="KW-1185">Reference proteome</keyword>
<reference evidence="1 2" key="1">
    <citation type="submission" date="2018-04" db="EMBL/GenBank/DDBJ databases">
        <title>Novel Campyloabacter and Helicobacter Species and Strains.</title>
        <authorList>
            <person name="Mannion A.J."/>
            <person name="Shen Z."/>
            <person name="Fox J.G."/>
        </authorList>
    </citation>
    <scope>NUCLEOTIDE SEQUENCE [LARGE SCALE GENOMIC DNA]</scope>
    <source>
        <strain evidence="1 2">ATCC 700242</strain>
    </source>
</reference>
<proteinExistence type="predicted"/>